<organism evidence="2 3">
    <name type="scientific">Candidatus Eisenbergiella merdavium</name>
    <dbReference type="NCBI Taxonomy" id="2838551"/>
    <lineage>
        <taxon>Bacteria</taxon>
        <taxon>Bacillati</taxon>
        <taxon>Bacillota</taxon>
        <taxon>Clostridia</taxon>
        <taxon>Lachnospirales</taxon>
        <taxon>Lachnospiraceae</taxon>
        <taxon>Eisenbergiella</taxon>
    </lineage>
</organism>
<evidence type="ECO:0000313" key="3">
    <source>
        <dbReference type="Proteomes" id="UP000823891"/>
    </source>
</evidence>
<dbReference type="AlphaFoldDB" id="A0A9D2NGD3"/>
<dbReference type="EMBL" id="DWWS01000032">
    <property type="protein sequence ID" value="HJC23904.1"/>
    <property type="molecule type" value="Genomic_DNA"/>
</dbReference>
<protein>
    <submittedName>
        <fullName evidence="2">Uncharacterized protein</fullName>
    </submittedName>
</protein>
<reference evidence="2" key="2">
    <citation type="submission" date="2021-04" db="EMBL/GenBank/DDBJ databases">
        <authorList>
            <person name="Gilroy R."/>
        </authorList>
    </citation>
    <scope>NUCLEOTIDE SEQUENCE</scope>
    <source>
        <strain evidence="2">USAMLcec2-132</strain>
    </source>
</reference>
<proteinExistence type="predicted"/>
<keyword evidence="1" id="KW-0812">Transmembrane</keyword>
<comment type="caution">
    <text evidence="2">The sequence shown here is derived from an EMBL/GenBank/DDBJ whole genome shotgun (WGS) entry which is preliminary data.</text>
</comment>
<gene>
    <name evidence="2" type="ORF">H9761_09385</name>
</gene>
<accession>A0A9D2NGD3</accession>
<evidence type="ECO:0000313" key="2">
    <source>
        <dbReference type="EMBL" id="HJC23904.1"/>
    </source>
</evidence>
<keyword evidence="1" id="KW-1133">Transmembrane helix</keyword>
<keyword evidence="1" id="KW-0472">Membrane</keyword>
<reference evidence="2" key="1">
    <citation type="journal article" date="2021" name="PeerJ">
        <title>Extensive microbial diversity within the chicken gut microbiome revealed by metagenomics and culture.</title>
        <authorList>
            <person name="Gilroy R."/>
            <person name="Ravi A."/>
            <person name="Getino M."/>
            <person name="Pursley I."/>
            <person name="Horton D.L."/>
            <person name="Alikhan N.F."/>
            <person name="Baker D."/>
            <person name="Gharbi K."/>
            <person name="Hall N."/>
            <person name="Watson M."/>
            <person name="Adriaenssens E.M."/>
            <person name="Foster-Nyarko E."/>
            <person name="Jarju S."/>
            <person name="Secka A."/>
            <person name="Antonio M."/>
            <person name="Oren A."/>
            <person name="Chaudhuri R.R."/>
            <person name="La Ragione R."/>
            <person name="Hildebrand F."/>
            <person name="Pallen M.J."/>
        </authorList>
    </citation>
    <scope>NUCLEOTIDE SEQUENCE</scope>
    <source>
        <strain evidence="2">USAMLcec2-132</strain>
    </source>
</reference>
<evidence type="ECO:0000256" key="1">
    <source>
        <dbReference type="SAM" id="Phobius"/>
    </source>
</evidence>
<name>A0A9D2NGD3_9FIRM</name>
<dbReference type="Proteomes" id="UP000823891">
    <property type="component" value="Unassembled WGS sequence"/>
</dbReference>
<sequence length="157" mass="16584">MDNPVFRQKSLERISSPEQLNDYIKVSNPGIWMLLAAVIALLAGVCVWGIFGHMDTTLTAAAVAEDGAVICYVKEADAASLYSGMQVHIGDTECTVQEIAPGPASAAGSLDAYALYVGGLQEGEWVYPVSLSGSLPDGTYTARIVVESISPISFLLN</sequence>
<feature type="transmembrane region" description="Helical" evidence="1">
    <location>
        <begin position="30"/>
        <end position="51"/>
    </location>
</feature>